<evidence type="ECO:0000256" key="1">
    <source>
        <dbReference type="SAM" id="Phobius"/>
    </source>
</evidence>
<keyword evidence="1" id="KW-1133">Transmembrane helix</keyword>
<feature type="transmembrane region" description="Helical" evidence="1">
    <location>
        <begin position="49"/>
        <end position="66"/>
    </location>
</feature>
<keyword evidence="1" id="KW-0472">Membrane</keyword>
<organism evidence="2">
    <name type="scientific">bioreactor metagenome</name>
    <dbReference type="NCBI Taxonomy" id="1076179"/>
    <lineage>
        <taxon>unclassified sequences</taxon>
        <taxon>metagenomes</taxon>
        <taxon>ecological metagenomes</taxon>
    </lineage>
</organism>
<dbReference type="AntiFam" id="ANF00142">
    <property type="entry name" value="Shadow ORF (opposite yadG)"/>
</dbReference>
<evidence type="ECO:0000313" key="2">
    <source>
        <dbReference type="EMBL" id="MPL94131.1"/>
    </source>
</evidence>
<keyword evidence="1" id="KW-0812">Transmembrane</keyword>
<dbReference type="EMBL" id="VSSQ01000415">
    <property type="protein sequence ID" value="MPL94131.1"/>
    <property type="molecule type" value="Genomic_DNA"/>
</dbReference>
<accession>A0A644VRV7</accession>
<proteinExistence type="predicted"/>
<sequence length="149" mass="17270">MICRLIEQQQIRSLQNNLCQFDTHPPSSTEFSALTIEIGTVETESYQRFFYFCLIITTINYLKIFLRMRQFFNDSMVILTVIISSGGQFSPHTVDILFQLFDVFKSLFGFLHHGSTFVVNHVLRQVTDGEVFGKHNTPFSGRHFSGYQL</sequence>
<dbReference type="AlphaFoldDB" id="A0A644VRV7"/>
<protein>
    <submittedName>
        <fullName evidence="2">Uncharacterized protein</fullName>
    </submittedName>
</protein>
<gene>
    <name evidence="2" type="ORF">SDC9_40279</name>
</gene>
<comment type="caution">
    <text evidence="2">The sequence shown here is derived from an EMBL/GenBank/DDBJ whole genome shotgun (WGS) entry which is preliminary data.</text>
</comment>
<reference evidence="2" key="1">
    <citation type="submission" date="2019-08" db="EMBL/GenBank/DDBJ databases">
        <authorList>
            <person name="Kucharzyk K."/>
            <person name="Murdoch R.W."/>
            <person name="Higgins S."/>
            <person name="Loffler F."/>
        </authorList>
    </citation>
    <scope>NUCLEOTIDE SEQUENCE</scope>
</reference>
<name>A0A644VRV7_9ZZZZ</name>